<keyword evidence="3" id="KW-1133">Transmembrane helix</keyword>
<dbReference type="GO" id="GO:0016616">
    <property type="term" value="F:oxidoreductase activity, acting on the CH-OH group of donors, NAD or NADP as acceptor"/>
    <property type="evidence" value="ECO:0007669"/>
    <property type="project" value="InterPro"/>
</dbReference>
<evidence type="ECO:0000256" key="1">
    <source>
        <dbReference type="ARBA" id="ARBA00009219"/>
    </source>
</evidence>
<dbReference type="AlphaFoldDB" id="A0A866U6Z8"/>
<feature type="transmembrane region" description="Helical" evidence="3">
    <location>
        <begin position="288"/>
        <end position="305"/>
    </location>
</feature>
<proteinExistence type="evidence at transcript level"/>
<organism evidence="5">
    <name type="scientific">Mizuhopecten yessoensis</name>
    <name type="common">Japanese scallop</name>
    <name type="synonym">Patinopecten yessoensis</name>
    <dbReference type="NCBI Taxonomy" id="6573"/>
    <lineage>
        <taxon>Eukaryota</taxon>
        <taxon>Metazoa</taxon>
        <taxon>Spiralia</taxon>
        <taxon>Lophotrochozoa</taxon>
        <taxon>Mollusca</taxon>
        <taxon>Bivalvia</taxon>
        <taxon>Autobranchia</taxon>
        <taxon>Pteriomorphia</taxon>
        <taxon>Pectinida</taxon>
        <taxon>Pectinoidea</taxon>
        <taxon>Pectinidae</taxon>
        <taxon>Mizuhopecten</taxon>
    </lineage>
</organism>
<dbReference type="PANTHER" id="PTHR43245:SF51">
    <property type="entry name" value="SHORT CHAIN DEHYDROGENASE_REDUCTASE FAMILY 42E, MEMBER 2"/>
    <property type="match status" value="1"/>
</dbReference>
<evidence type="ECO:0000313" key="5">
    <source>
        <dbReference type="EMBL" id="QOE54942.1"/>
    </source>
</evidence>
<evidence type="ECO:0000259" key="4">
    <source>
        <dbReference type="Pfam" id="PF01073"/>
    </source>
</evidence>
<dbReference type="SUPFAM" id="SSF51735">
    <property type="entry name" value="NAD(P)-binding Rossmann-fold domains"/>
    <property type="match status" value="1"/>
</dbReference>
<evidence type="ECO:0000256" key="3">
    <source>
        <dbReference type="RuleBase" id="RU004475"/>
    </source>
</evidence>
<keyword evidence="3" id="KW-0472">Membrane</keyword>
<dbReference type="FunFam" id="3.40.50.720:FF:000495">
    <property type="entry name" value="3 hydroxysteroid dehydrogenase, putative"/>
    <property type="match status" value="1"/>
</dbReference>
<dbReference type="InterPro" id="IPR036291">
    <property type="entry name" value="NAD(P)-bd_dom_sf"/>
</dbReference>
<feature type="domain" description="3-beta hydroxysteroid dehydrogenase/isomerase" evidence="4">
    <location>
        <begin position="7"/>
        <end position="282"/>
    </location>
</feature>
<sequence length="362" mass="40352">MDTISVLVTGGNGFLGQHIVKHLHLVADDLHLAEIRVLDLVPYANKLDYEPTRPVKVYEGNLLDEEEVRRACRGVQAVLHIASYIDSKLFPDTTKLSQVNVKGTQTLIDISKEEGVSYFIYCASVTCVQGFEEVLGGTEDTLPLLPENKILFRHYGSSKQKAMRIVLDSNGDKLPNGEQMWTMALLPVTMYGELDQGCFALGLRIAIKGNGSIPKSGSDTALCQFGYVGNIAWGFVCGLKTLIRQPDSAAGQYFLVGDDTPNGPFSKLNQQFLECRGMKYTSYKVPDLVVYFVAILITILGYLLYPIHKIDSNVSYSGICFTQRSFYFTYQKAKDLLTYTPRYSAKESLQAAKQYYSKMDLS</sequence>
<dbReference type="OrthoDB" id="10262413at2759"/>
<dbReference type="EMBL" id="MT408914">
    <property type="protein sequence ID" value="QOE54942.1"/>
    <property type="molecule type" value="mRNA"/>
</dbReference>
<comment type="similarity">
    <text evidence="1 3">Belongs to the 3-beta-HSD family.</text>
</comment>
<dbReference type="Pfam" id="PF01073">
    <property type="entry name" value="3Beta_HSD"/>
    <property type="match status" value="1"/>
</dbReference>
<accession>A0A866U6Z8</accession>
<name>A0A866U6Z8_MIZYE</name>
<dbReference type="PANTHER" id="PTHR43245">
    <property type="entry name" value="BIFUNCTIONAL POLYMYXIN RESISTANCE PROTEIN ARNA"/>
    <property type="match status" value="1"/>
</dbReference>
<dbReference type="Gene3D" id="3.40.50.720">
    <property type="entry name" value="NAD(P)-binding Rossmann-like Domain"/>
    <property type="match status" value="1"/>
</dbReference>
<evidence type="ECO:0000256" key="2">
    <source>
        <dbReference type="ARBA" id="ARBA00023002"/>
    </source>
</evidence>
<dbReference type="InterPro" id="IPR050177">
    <property type="entry name" value="Lipid_A_modif_metabolic_enz"/>
</dbReference>
<reference evidence="5" key="1">
    <citation type="submission" date="2020-04" db="EMBL/GenBank/DDBJ databases">
        <authorList>
            <person name="Zhang L."/>
            <person name="Zhang M."/>
        </authorList>
    </citation>
    <scope>NUCLEOTIDE SEQUENCE</scope>
</reference>
<protein>
    <submittedName>
        <fullName evidence="5">HSD3B1</fullName>
    </submittedName>
</protein>
<dbReference type="InterPro" id="IPR002225">
    <property type="entry name" value="3Beta_OHSteriod_DH/Estase"/>
</dbReference>
<keyword evidence="3" id="KW-0812">Transmembrane</keyword>
<dbReference type="GO" id="GO:0006694">
    <property type="term" value="P:steroid biosynthetic process"/>
    <property type="evidence" value="ECO:0007669"/>
    <property type="project" value="InterPro"/>
</dbReference>
<keyword evidence="2 3" id="KW-0560">Oxidoreductase</keyword>